<feature type="compositionally biased region" description="Basic and acidic residues" evidence="13">
    <location>
        <begin position="693"/>
        <end position="708"/>
    </location>
</feature>
<dbReference type="Gene3D" id="1.10.287.70">
    <property type="match status" value="1"/>
</dbReference>
<accession>A0A9N8VPB9</accession>
<keyword evidence="6" id="KW-0851">Voltage-gated channel</keyword>
<feature type="transmembrane region" description="Helical" evidence="14">
    <location>
        <begin position="126"/>
        <end position="145"/>
    </location>
</feature>
<protein>
    <submittedName>
        <fullName evidence="16">8042_t:CDS:1</fullName>
    </submittedName>
</protein>
<sequence length="708" mass="81119">MSLAPSYSSETNSQPLFTPEYCQSPVDGYFIHAAPRISNSNEDNKMKKYDDDDFVRVEDDYQVSVDKDYEIRTEFQKKCYDFFERPRSRIARTFFCLSAACILITVVMICVDSLPKYALLDWAHYHQLWLPLDTLVIVIFTGEYIGRFLAAVNKLKFVIRPMNLIDLLSILPFYIQLIMPGGPEAAFRFVRILRLFRVLHLFDFAKRSVGFKVTTRVIKRSLIQIFMVSFWFFIVLLLSSSLMYFLERGQFDEENEVWLRVNPNGQLEISPFQSIIHAFYWSIVTLTTTGYGDVTPYTGWGKVLASVTMICGILVIAMPTSIIGSNFVAEWTLHQRARYLAKVRKTRHQAEHPKTAISWQNKFLRKQNRELLEAITEVQEKLADVNPPQYYQRYKRLRIQYEAALKKIDQLEASLEKSKSCTCCHECCNNRSGTDNSEKKFGDLQRSWLSIQGLRNISRRSFTLPNDTDIDQKVSEKTITDETMRDDPHESKGKANAADANKLNIFKHVGRSLSLGHSDNWTSSAHGMAKNLVSSPFNPRPAKPLIVSDANDNDNETSNMTVQSLPNEVRIENEEYSKYNDPNRSTVGKKGLMDLFKKRKNSEIPSKGGGVNATSSEAVIIDVDTNRTQTEGGNVDRNDDKRENIIEGQSVVSYKETMSEKDKFTSYDTNTNDNAGIKIVIECPQDESDNDKDDQNINKEEQMPHQTN</sequence>
<keyword evidence="10 14" id="KW-0472">Membrane</keyword>
<feature type="transmembrane region" description="Helical" evidence="14">
    <location>
        <begin position="225"/>
        <end position="246"/>
    </location>
</feature>
<dbReference type="PANTHER" id="PTHR11537">
    <property type="entry name" value="VOLTAGE-GATED POTASSIUM CHANNEL"/>
    <property type="match status" value="1"/>
</dbReference>
<name>A0A9N8VPB9_9GLOM</name>
<feature type="region of interest" description="Disordered" evidence="13">
    <location>
        <begin position="683"/>
        <end position="708"/>
    </location>
</feature>
<dbReference type="GO" id="GO:0001508">
    <property type="term" value="P:action potential"/>
    <property type="evidence" value="ECO:0007669"/>
    <property type="project" value="TreeGrafter"/>
</dbReference>
<evidence type="ECO:0000256" key="11">
    <source>
        <dbReference type="ARBA" id="ARBA00023303"/>
    </source>
</evidence>
<evidence type="ECO:0000256" key="8">
    <source>
        <dbReference type="ARBA" id="ARBA00022989"/>
    </source>
</evidence>
<dbReference type="SUPFAM" id="SSF81324">
    <property type="entry name" value="Voltage-gated potassium channels"/>
    <property type="match status" value="1"/>
</dbReference>
<keyword evidence="3" id="KW-0633">Potassium transport</keyword>
<evidence type="ECO:0000256" key="2">
    <source>
        <dbReference type="ARBA" id="ARBA00022448"/>
    </source>
</evidence>
<keyword evidence="9" id="KW-0406">Ion transport</keyword>
<reference evidence="16" key="1">
    <citation type="submission" date="2021-06" db="EMBL/GenBank/DDBJ databases">
        <authorList>
            <person name="Kallberg Y."/>
            <person name="Tangrot J."/>
            <person name="Rosling A."/>
        </authorList>
    </citation>
    <scope>NUCLEOTIDE SEQUENCE</scope>
    <source>
        <strain evidence="16">IA702</strain>
    </source>
</reference>
<evidence type="ECO:0000259" key="15">
    <source>
        <dbReference type="Pfam" id="PF00520"/>
    </source>
</evidence>
<dbReference type="EMBL" id="CAJVPJ010000012">
    <property type="protein sequence ID" value="CAG8455183.1"/>
    <property type="molecule type" value="Genomic_DNA"/>
</dbReference>
<evidence type="ECO:0000256" key="4">
    <source>
        <dbReference type="ARBA" id="ARBA00022692"/>
    </source>
</evidence>
<evidence type="ECO:0000256" key="5">
    <source>
        <dbReference type="ARBA" id="ARBA00022826"/>
    </source>
</evidence>
<dbReference type="InterPro" id="IPR027359">
    <property type="entry name" value="Volt_channel_dom_sf"/>
</dbReference>
<keyword evidence="12" id="KW-0175">Coiled coil</keyword>
<dbReference type="Pfam" id="PF00520">
    <property type="entry name" value="Ion_trans"/>
    <property type="match status" value="1"/>
</dbReference>
<evidence type="ECO:0000256" key="14">
    <source>
        <dbReference type="SAM" id="Phobius"/>
    </source>
</evidence>
<dbReference type="OrthoDB" id="415460at2759"/>
<keyword evidence="7" id="KW-0630">Potassium</keyword>
<evidence type="ECO:0000256" key="9">
    <source>
        <dbReference type="ARBA" id="ARBA00023065"/>
    </source>
</evidence>
<feature type="transmembrane region" description="Helical" evidence="14">
    <location>
        <begin position="303"/>
        <end position="329"/>
    </location>
</feature>
<evidence type="ECO:0000256" key="13">
    <source>
        <dbReference type="SAM" id="MobiDB-lite"/>
    </source>
</evidence>
<keyword evidence="11" id="KW-0407">Ion channel</keyword>
<keyword evidence="17" id="KW-1185">Reference proteome</keyword>
<dbReference type="GO" id="GO:0008076">
    <property type="term" value="C:voltage-gated potassium channel complex"/>
    <property type="evidence" value="ECO:0007669"/>
    <property type="project" value="InterPro"/>
</dbReference>
<keyword evidence="8 14" id="KW-1133">Transmembrane helix</keyword>
<dbReference type="Proteomes" id="UP000789572">
    <property type="component" value="Unassembled WGS sequence"/>
</dbReference>
<keyword evidence="4 14" id="KW-0812">Transmembrane</keyword>
<evidence type="ECO:0000256" key="6">
    <source>
        <dbReference type="ARBA" id="ARBA00022882"/>
    </source>
</evidence>
<dbReference type="PANTHER" id="PTHR11537:SF254">
    <property type="entry name" value="POTASSIUM VOLTAGE-GATED CHANNEL PROTEIN SHAB"/>
    <property type="match status" value="1"/>
</dbReference>
<dbReference type="PRINTS" id="PR00169">
    <property type="entry name" value="KCHANNEL"/>
</dbReference>
<proteinExistence type="predicted"/>
<dbReference type="GO" id="GO:0005249">
    <property type="term" value="F:voltage-gated potassium channel activity"/>
    <property type="evidence" value="ECO:0007669"/>
    <property type="project" value="InterPro"/>
</dbReference>
<comment type="subcellular location">
    <subcellularLocation>
        <location evidence="1">Membrane</location>
        <topology evidence="1">Multi-pass membrane protein</topology>
    </subcellularLocation>
</comment>
<feature type="coiled-coil region" evidence="12">
    <location>
        <begin position="361"/>
        <end position="414"/>
    </location>
</feature>
<evidence type="ECO:0000256" key="1">
    <source>
        <dbReference type="ARBA" id="ARBA00004141"/>
    </source>
</evidence>
<feature type="transmembrane region" description="Helical" evidence="14">
    <location>
        <begin position="94"/>
        <end position="114"/>
    </location>
</feature>
<dbReference type="InterPro" id="IPR028325">
    <property type="entry name" value="VG_K_chnl"/>
</dbReference>
<evidence type="ECO:0000256" key="10">
    <source>
        <dbReference type="ARBA" id="ARBA00023136"/>
    </source>
</evidence>
<keyword evidence="2" id="KW-0813">Transport</keyword>
<organism evidence="16 17">
    <name type="scientific">Paraglomus occultum</name>
    <dbReference type="NCBI Taxonomy" id="144539"/>
    <lineage>
        <taxon>Eukaryota</taxon>
        <taxon>Fungi</taxon>
        <taxon>Fungi incertae sedis</taxon>
        <taxon>Mucoromycota</taxon>
        <taxon>Glomeromycotina</taxon>
        <taxon>Glomeromycetes</taxon>
        <taxon>Paraglomerales</taxon>
        <taxon>Paraglomeraceae</taxon>
        <taxon>Paraglomus</taxon>
    </lineage>
</organism>
<evidence type="ECO:0000256" key="3">
    <source>
        <dbReference type="ARBA" id="ARBA00022538"/>
    </source>
</evidence>
<gene>
    <name evidence="16" type="ORF">POCULU_LOCUS256</name>
</gene>
<keyword evidence="5" id="KW-0631">Potassium channel</keyword>
<evidence type="ECO:0000256" key="12">
    <source>
        <dbReference type="SAM" id="Coils"/>
    </source>
</evidence>
<feature type="domain" description="Ion transport" evidence="15">
    <location>
        <begin position="92"/>
        <end position="328"/>
    </location>
</feature>
<evidence type="ECO:0000313" key="17">
    <source>
        <dbReference type="Proteomes" id="UP000789572"/>
    </source>
</evidence>
<comment type="caution">
    <text evidence="16">The sequence shown here is derived from an EMBL/GenBank/DDBJ whole genome shotgun (WGS) entry which is preliminary data.</text>
</comment>
<dbReference type="InterPro" id="IPR005821">
    <property type="entry name" value="Ion_trans_dom"/>
</dbReference>
<dbReference type="AlphaFoldDB" id="A0A9N8VPB9"/>
<evidence type="ECO:0000256" key="7">
    <source>
        <dbReference type="ARBA" id="ARBA00022958"/>
    </source>
</evidence>
<evidence type="ECO:0000313" key="16">
    <source>
        <dbReference type="EMBL" id="CAG8455183.1"/>
    </source>
</evidence>
<dbReference type="Gene3D" id="1.20.120.350">
    <property type="entry name" value="Voltage-gated potassium channels. Chain C"/>
    <property type="match status" value="1"/>
</dbReference>